<evidence type="ECO:0000313" key="8">
    <source>
        <dbReference type="EMBL" id="SKB36861.1"/>
    </source>
</evidence>
<comment type="similarity">
    <text evidence="2">Belongs to the GtrA family.</text>
</comment>
<protein>
    <submittedName>
        <fullName evidence="8">PEP-CTERM protein-sorting domain-containing protein</fullName>
    </submittedName>
</protein>
<dbReference type="GO" id="GO:0000271">
    <property type="term" value="P:polysaccharide biosynthetic process"/>
    <property type="evidence" value="ECO:0007669"/>
    <property type="project" value="InterPro"/>
</dbReference>
<keyword evidence="5 6" id="KW-0472">Membrane</keyword>
<reference evidence="8 9" key="1">
    <citation type="submission" date="2017-02" db="EMBL/GenBank/DDBJ databases">
        <authorList>
            <person name="Peterson S.W."/>
        </authorList>
    </citation>
    <scope>NUCLEOTIDE SEQUENCE [LARGE SCALE GENOMIC DNA]</scope>
    <source>
        <strain evidence="8 9">DSM 9653</strain>
    </source>
</reference>
<evidence type="ECO:0000256" key="4">
    <source>
        <dbReference type="ARBA" id="ARBA00022989"/>
    </source>
</evidence>
<dbReference type="PANTHER" id="PTHR38459">
    <property type="entry name" value="PROPHAGE BACTOPRENOL-LINKED GLUCOSE TRANSLOCASE HOMOLOG"/>
    <property type="match status" value="1"/>
</dbReference>
<keyword evidence="4 6" id="KW-1133">Transmembrane helix</keyword>
<feature type="transmembrane region" description="Helical" evidence="6">
    <location>
        <begin position="47"/>
        <end position="64"/>
    </location>
</feature>
<evidence type="ECO:0000259" key="7">
    <source>
        <dbReference type="Pfam" id="PF04138"/>
    </source>
</evidence>
<dbReference type="PANTHER" id="PTHR38459:SF1">
    <property type="entry name" value="PROPHAGE BACTOPRENOL-LINKED GLUCOSE TRANSLOCASE HOMOLOG"/>
    <property type="match status" value="1"/>
</dbReference>
<comment type="subcellular location">
    <subcellularLocation>
        <location evidence="1">Membrane</location>
        <topology evidence="1">Multi-pass membrane protein</topology>
    </subcellularLocation>
</comment>
<evidence type="ECO:0000256" key="6">
    <source>
        <dbReference type="SAM" id="Phobius"/>
    </source>
</evidence>
<dbReference type="RefSeq" id="WP_079591030.1">
    <property type="nucleotide sequence ID" value="NZ_FUYX01000001.1"/>
</dbReference>
<dbReference type="GO" id="GO:0005886">
    <property type="term" value="C:plasma membrane"/>
    <property type="evidence" value="ECO:0007669"/>
    <property type="project" value="TreeGrafter"/>
</dbReference>
<dbReference type="InterPro" id="IPR007267">
    <property type="entry name" value="GtrA_DPMS_TM"/>
</dbReference>
<feature type="transmembrane region" description="Helical" evidence="6">
    <location>
        <begin position="104"/>
        <end position="122"/>
    </location>
</feature>
<keyword evidence="3 6" id="KW-0812">Transmembrane</keyword>
<name>A0A1T5AP77_9HYPH</name>
<evidence type="ECO:0000256" key="5">
    <source>
        <dbReference type="ARBA" id="ARBA00023136"/>
    </source>
</evidence>
<evidence type="ECO:0000256" key="2">
    <source>
        <dbReference type="ARBA" id="ARBA00009399"/>
    </source>
</evidence>
<dbReference type="Proteomes" id="UP000190130">
    <property type="component" value="Unassembled WGS sequence"/>
</dbReference>
<organism evidence="8 9">
    <name type="scientific">Bosea thiooxidans</name>
    <dbReference type="NCBI Taxonomy" id="53254"/>
    <lineage>
        <taxon>Bacteria</taxon>
        <taxon>Pseudomonadati</taxon>
        <taxon>Pseudomonadota</taxon>
        <taxon>Alphaproteobacteria</taxon>
        <taxon>Hyphomicrobiales</taxon>
        <taxon>Boseaceae</taxon>
        <taxon>Bosea</taxon>
    </lineage>
</organism>
<sequence length="134" mass="14675">MPLRRYPRQFRQLIAYVVAGGLTAVAHYGVLIGLVELGRIDPVPATLAGFIVGALVSYALNRWMTFDATRTHAQAGWRFALIAAGGFMLTGILMHLFVTRAGLPYLPMQIVTTGVVMVFSFLGHKFFSFADRAA</sequence>
<feature type="transmembrane region" description="Helical" evidence="6">
    <location>
        <begin position="76"/>
        <end position="98"/>
    </location>
</feature>
<feature type="domain" description="GtrA/DPMS transmembrane" evidence="7">
    <location>
        <begin position="16"/>
        <end position="129"/>
    </location>
</feature>
<evidence type="ECO:0000256" key="3">
    <source>
        <dbReference type="ARBA" id="ARBA00022692"/>
    </source>
</evidence>
<proteinExistence type="inferred from homology"/>
<gene>
    <name evidence="8" type="ORF">SAMN05660750_00377</name>
</gene>
<dbReference type="Pfam" id="PF04138">
    <property type="entry name" value="GtrA_DPMS_TM"/>
    <property type="match status" value="1"/>
</dbReference>
<evidence type="ECO:0000256" key="1">
    <source>
        <dbReference type="ARBA" id="ARBA00004141"/>
    </source>
</evidence>
<feature type="transmembrane region" description="Helical" evidence="6">
    <location>
        <begin position="12"/>
        <end position="35"/>
    </location>
</feature>
<dbReference type="EMBL" id="FUYX01000001">
    <property type="protein sequence ID" value="SKB36861.1"/>
    <property type="molecule type" value="Genomic_DNA"/>
</dbReference>
<dbReference type="OrthoDB" id="5422757at2"/>
<dbReference type="InterPro" id="IPR051401">
    <property type="entry name" value="GtrA_CellWall_Glycosyl"/>
</dbReference>
<dbReference type="AlphaFoldDB" id="A0A1T5AP77"/>
<accession>A0A1T5AP77</accession>
<evidence type="ECO:0000313" key="9">
    <source>
        <dbReference type="Proteomes" id="UP000190130"/>
    </source>
</evidence>